<dbReference type="EMBL" id="WTYN01000001">
    <property type="protein sequence ID" value="MXO62520.1"/>
    <property type="molecule type" value="Genomic_DNA"/>
</dbReference>
<evidence type="ECO:0000313" key="3">
    <source>
        <dbReference type="Proteomes" id="UP000445582"/>
    </source>
</evidence>
<dbReference type="Proteomes" id="UP000445582">
    <property type="component" value="Unassembled WGS sequence"/>
</dbReference>
<protein>
    <submittedName>
        <fullName evidence="2">Uncharacterized protein</fullName>
    </submittedName>
</protein>
<sequence length="148" mass="16768">MTRDEARKRLELAPADRDTALDDLAFAVGYRLMTPAERRALRISVLYEMGEAAPATPELAVLWHEDRLIRGEREPTSTYDRWVLMKARDEAERPTFDEQFWSARRAELEEAGFEPKEARDVIASLRSSLGNPTTGMEGDDNGNLEQAA</sequence>
<evidence type="ECO:0000313" key="2">
    <source>
        <dbReference type="EMBL" id="MXO62520.1"/>
    </source>
</evidence>
<accession>A0A844YDC7</accession>
<reference evidence="2 3" key="1">
    <citation type="submission" date="2019-12" db="EMBL/GenBank/DDBJ databases">
        <title>Genomic-based taxomic classification of the family Erythrobacteraceae.</title>
        <authorList>
            <person name="Xu L."/>
        </authorList>
    </citation>
    <scope>NUCLEOTIDE SEQUENCE [LARGE SCALE GENOMIC DNA]</scope>
    <source>
        <strain evidence="2 3">MCCC 1A09965</strain>
    </source>
</reference>
<dbReference type="RefSeq" id="WP_160672694.1">
    <property type="nucleotide sequence ID" value="NZ_WTYN01000001.1"/>
</dbReference>
<dbReference type="AlphaFoldDB" id="A0A844YDC7"/>
<dbReference type="OrthoDB" id="7425876at2"/>
<feature type="region of interest" description="Disordered" evidence="1">
    <location>
        <begin position="123"/>
        <end position="148"/>
    </location>
</feature>
<evidence type="ECO:0000256" key="1">
    <source>
        <dbReference type="SAM" id="MobiDB-lite"/>
    </source>
</evidence>
<gene>
    <name evidence="2" type="ORF">GRI48_05795</name>
</gene>
<name>A0A844YDC7_9SPHN</name>
<proteinExistence type="predicted"/>
<organism evidence="2 3">
    <name type="scientific">Qipengyuania oceanensis</name>
    <dbReference type="NCBI Taxonomy" id="1463597"/>
    <lineage>
        <taxon>Bacteria</taxon>
        <taxon>Pseudomonadati</taxon>
        <taxon>Pseudomonadota</taxon>
        <taxon>Alphaproteobacteria</taxon>
        <taxon>Sphingomonadales</taxon>
        <taxon>Erythrobacteraceae</taxon>
        <taxon>Qipengyuania</taxon>
    </lineage>
</organism>
<feature type="compositionally biased region" description="Polar residues" evidence="1">
    <location>
        <begin position="125"/>
        <end position="134"/>
    </location>
</feature>
<keyword evidence="3" id="KW-1185">Reference proteome</keyword>
<comment type="caution">
    <text evidence="2">The sequence shown here is derived from an EMBL/GenBank/DDBJ whole genome shotgun (WGS) entry which is preliminary data.</text>
</comment>